<protein>
    <submittedName>
        <fullName evidence="7">MipA/OmpV family protein</fullName>
    </submittedName>
</protein>
<evidence type="ECO:0000256" key="4">
    <source>
        <dbReference type="ARBA" id="ARBA00023136"/>
    </source>
</evidence>
<keyword evidence="5" id="KW-0998">Cell outer membrane</keyword>
<dbReference type="Pfam" id="PF06629">
    <property type="entry name" value="MipA"/>
    <property type="match status" value="1"/>
</dbReference>
<comment type="caution">
    <text evidence="7">The sequence shown here is derived from an EMBL/GenBank/DDBJ whole genome shotgun (WGS) entry which is preliminary data.</text>
</comment>
<feature type="chain" id="PRO_5047225398" evidence="6">
    <location>
        <begin position="25"/>
        <end position="281"/>
    </location>
</feature>
<dbReference type="RefSeq" id="WP_260349464.1">
    <property type="nucleotide sequence ID" value="NZ_JAOAOS010000016.1"/>
</dbReference>
<keyword evidence="3 6" id="KW-0732">Signal</keyword>
<proteinExistence type="inferred from homology"/>
<evidence type="ECO:0000313" key="7">
    <source>
        <dbReference type="EMBL" id="MFC5295422.1"/>
    </source>
</evidence>
<keyword evidence="4" id="KW-0472">Membrane</keyword>
<gene>
    <name evidence="7" type="ORF">ACFPK2_20740</name>
</gene>
<evidence type="ECO:0000256" key="6">
    <source>
        <dbReference type="SAM" id="SignalP"/>
    </source>
</evidence>
<dbReference type="PANTHER" id="PTHR38776:SF1">
    <property type="entry name" value="MLTA-INTERACTING PROTEIN-RELATED"/>
    <property type="match status" value="1"/>
</dbReference>
<dbReference type="EMBL" id="JBHSLI010000010">
    <property type="protein sequence ID" value="MFC5295422.1"/>
    <property type="molecule type" value="Genomic_DNA"/>
</dbReference>
<reference evidence="8" key="1">
    <citation type="journal article" date="2019" name="Int. J. Syst. Evol. Microbiol.">
        <title>The Global Catalogue of Microorganisms (GCM) 10K type strain sequencing project: providing services to taxonomists for standard genome sequencing and annotation.</title>
        <authorList>
            <consortium name="The Broad Institute Genomics Platform"/>
            <consortium name="The Broad Institute Genome Sequencing Center for Infectious Disease"/>
            <person name="Wu L."/>
            <person name="Ma J."/>
        </authorList>
    </citation>
    <scope>NUCLEOTIDE SEQUENCE [LARGE SCALE GENOMIC DNA]</scope>
    <source>
        <strain evidence="8">CGMCC 1.15643</strain>
    </source>
</reference>
<evidence type="ECO:0000256" key="2">
    <source>
        <dbReference type="ARBA" id="ARBA00005722"/>
    </source>
</evidence>
<evidence type="ECO:0000313" key="8">
    <source>
        <dbReference type="Proteomes" id="UP001595976"/>
    </source>
</evidence>
<comment type="similarity">
    <text evidence="2">Belongs to the MipA/OmpV family.</text>
</comment>
<dbReference type="Proteomes" id="UP001595976">
    <property type="component" value="Unassembled WGS sequence"/>
</dbReference>
<accession>A0ABW0F7G0</accession>
<sequence length="281" mass="30385">MRCVVYLAGLAACLALSSPGRALAQSSDYSQLTSPQSAQNWYLTVGAGLRYQPDYTGSDDYIFRARPIISLGRGLKSTWWSAEDDAMLSIGVFSGQGWRIGFSGDLLWKRSAKVNPALVAVPATKFGGEAGGFVEFYPASWLRARADVRRGIVAHDGVVADLKLDAFTNLGSWTFGVGPRMRIASADYVRTYFGTYGAMPGTSGLLQRFNAGVHSYGALAQATYHWSDRLQTTTYIEYKRLTGDAARSPIVRPFGSRNSLTVGISASYSFDTGSNYSLGGL</sequence>
<dbReference type="PANTHER" id="PTHR38776">
    <property type="entry name" value="MLTA-INTERACTING PROTEIN-RELATED"/>
    <property type="match status" value="1"/>
</dbReference>
<evidence type="ECO:0000256" key="5">
    <source>
        <dbReference type="ARBA" id="ARBA00023237"/>
    </source>
</evidence>
<name>A0ABW0F7G0_9HYPH</name>
<evidence type="ECO:0000256" key="3">
    <source>
        <dbReference type="ARBA" id="ARBA00022729"/>
    </source>
</evidence>
<evidence type="ECO:0000256" key="1">
    <source>
        <dbReference type="ARBA" id="ARBA00004442"/>
    </source>
</evidence>
<comment type="subcellular location">
    <subcellularLocation>
        <location evidence="1">Cell outer membrane</location>
    </subcellularLocation>
</comment>
<keyword evidence="8" id="KW-1185">Reference proteome</keyword>
<feature type="signal peptide" evidence="6">
    <location>
        <begin position="1"/>
        <end position="24"/>
    </location>
</feature>
<organism evidence="7 8">
    <name type="scientific">Bosea minatitlanensis</name>
    <dbReference type="NCBI Taxonomy" id="128782"/>
    <lineage>
        <taxon>Bacteria</taxon>
        <taxon>Pseudomonadati</taxon>
        <taxon>Pseudomonadota</taxon>
        <taxon>Alphaproteobacteria</taxon>
        <taxon>Hyphomicrobiales</taxon>
        <taxon>Boseaceae</taxon>
        <taxon>Bosea</taxon>
    </lineage>
</organism>
<dbReference type="InterPro" id="IPR010583">
    <property type="entry name" value="MipA"/>
</dbReference>